<name>A0AAD5WJN7_PARTN</name>
<organism evidence="2 3">
    <name type="scientific">Parelaphostrongylus tenuis</name>
    <name type="common">Meningeal worm</name>
    <dbReference type="NCBI Taxonomy" id="148309"/>
    <lineage>
        <taxon>Eukaryota</taxon>
        <taxon>Metazoa</taxon>
        <taxon>Ecdysozoa</taxon>
        <taxon>Nematoda</taxon>
        <taxon>Chromadorea</taxon>
        <taxon>Rhabditida</taxon>
        <taxon>Rhabditina</taxon>
        <taxon>Rhabditomorpha</taxon>
        <taxon>Strongyloidea</taxon>
        <taxon>Metastrongylidae</taxon>
        <taxon>Parelaphostrongylus</taxon>
    </lineage>
</organism>
<accession>A0AAD5WJN7</accession>
<sequence>MEWVLWKTPTYSSRMLRNVVAQWLVMRCIRKQRDKQRCFGYLRYSDAEDRHKSTEQRHTRNSRRKEPSRNVGGVGFVVHPHPSITHLGDLYEIVSFRLAILPHHLKRNPKITVIDCYSQTGAADGHELDAFHHQLEEDIRNDKAYYKVVVGYFNARLGMANESVYRLENLD</sequence>
<feature type="region of interest" description="Disordered" evidence="1">
    <location>
        <begin position="50"/>
        <end position="71"/>
    </location>
</feature>
<dbReference type="AlphaFoldDB" id="A0AAD5WJN7"/>
<feature type="compositionally biased region" description="Basic and acidic residues" evidence="1">
    <location>
        <begin position="50"/>
        <end position="68"/>
    </location>
</feature>
<dbReference type="Proteomes" id="UP001196413">
    <property type="component" value="Unassembled WGS sequence"/>
</dbReference>
<evidence type="ECO:0000313" key="3">
    <source>
        <dbReference type="Proteomes" id="UP001196413"/>
    </source>
</evidence>
<dbReference type="EMBL" id="JAHQIW010007065">
    <property type="protein sequence ID" value="KAJ1371918.1"/>
    <property type="molecule type" value="Genomic_DNA"/>
</dbReference>
<evidence type="ECO:0000313" key="2">
    <source>
        <dbReference type="EMBL" id="KAJ1371918.1"/>
    </source>
</evidence>
<protein>
    <submittedName>
        <fullName evidence="2">Uncharacterized protein</fullName>
    </submittedName>
</protein>
<reference evidence="2" key="1">
    <citation type="submission" date="2021-06" db="EMBL/GenBank/DDBJ databases">
        <title>Parelaphostrongylus tenuis whole genome reference sequence.</title>
        <authorList>
            <person name="Garwood T.J."/>
            <person name="Larsen P.A."/>
            <person name="Fountain-Jones N.M."/>
            <person name="Garbe J.R."/>
            <person name="Macchietto M.G."/>
            <person name="Kania S.A."/>
            <person name="Gerhold R.W."/>
            <person name="Richards J.E."/>
            <person name="Wolf T.M."/>
        </authorList>
    </citation>
    <scope>NUCLEOTIDE SEQUENCE</scope>
    <source>
        <strain evidence="2">MNPRO001-30</strain>
        <tissue evidence="2">Meninges</tissue>
    </source>
</reference>
<gene>
    <name evidence="2" type="ORF">KIN20_033959</name>
</gene>
<keyword evidence="3" id="KW-1185">Reference proteome</keyword>
<comment type="caution">
    <text evidence="2">The sequence shown here is derived from an EMBL/GenBank/DDBJ whole genome shotgun (WGS) entry which is preliminary data.</text>
</comment>
<proteinExistence type="predicted"/>
<evidence type="ECO:0000256" key="1">
    <source>
        <dbReference type="SAM" id="MobiDB-lite"/>
    </source>
</evidence>